<name>A0AAW5QWD8_9HYPH</name>
<evidence type="ECO:0000259" key="2">
    <source>
        <dbReference type="Pfam" id="PF04909"/>
    </source>
</evidence>
<dbReference type="RefSeq" id="WP_261615933.1">
    <property type="nucleotide sequence ID" value="NZ_JALIDZ010000004.1"/>
</dbReference>
<dbReference type="InterPro" id="IPR032466">
    <property type="entry name" value="Metal_Hydrolase"/>
</dbReference>
<dbReference type="SUPFAM" id="SSF51556">
    <property type="entry name" value="Metallo-dependent hydrolases"/>
    <property type="match status" value="1"/>
</dbReference>
<reference evidence="3 4" key="1">
    <citation type="submission" date="2022-04" db="EMBL/GenBank/DDBJ databases">
        <authorList>
            <person name="Ye Y.-Q."/>
            <person name="Du Z.-J."/>
        </authorList>
    </citation>
    <scope>NUCLEOTIDE SEQUENCE [LARGE SCALE GENOMIC DNA]</scope>
    <source>
        <strain evidence="3 4">A6E488</strain>
    </source>
</reference>
<keyword evidence="4" id="KW-1185">Reference proteome</keyword>
<dbReference type="InterPro" id="IPR006680">
    <property type="entry name" value="Amidohydro-rel"/>
</dbReference>
<dbReference type="Pfam" id="PF04909">
    <property type="entry name" value="Amidohydro_2"/>
    <property type="match status" value="1"/>
</dbReference>
<comment type="caution">
    <text evidence="3">The sequence shown here is derived from an EMBL/GenBank/DDBJ whole genome shotgun (WGS) entry which is preliminary data.</text>
</comment>
<sequence>MGTVETMTMKEETAADLPIIDAHQHFWDLETNYYPWLCDPEPIPFRYGDYSALKRNYLPPDYRCDIGPNRVVGTVHMEAEWDRADPVAETRWLEGVAAAHGLPSALIGHAEPDRADIADVLAGHARSPLARGIRHKPAAAARPRDAIRGARGSMDDPRWRAGYALLEWHGFSYDLQTPWWHLDAAAELAADFPAIPVIVNHTGLPADRSAEALAGWRAALETVAARPNVALKISGLGLPGRPWTVAANGPVIRDAIAIFGTDRCLFASNYPVDRLAGPFTTIFDGFRAVVSDLPLAEQRKLFHDNALRIYRL</sequence>
<gene>
    <name evidence="3" type="ORF">MUB46_10935</name>
</gene>
<protein>
    <submittedName>
        <fullName evidence="3">Amidohydrolase family protein</fullName>
    </submittedName>
</protein>
<evidence type="ECO:0000313" key="4">
    <source>
        <dbReference type="Proteomes" id="UP001320898"/>
    </source>
</evidence>
<feature type="domain" description="Amidohydrolase-related" evidence="2">
    <location>
        <begin position="20"/>
        <end position="312"/>
    </location>
</feature>
<dbReference type="EMBL" id="JALIDZ010000004">
    <property type="protein sequence ID" value="MCT8972371.1"/>
    <property type="molecule type" value="Genomic_DNA"/>
</dbReference>
<dbReference type="Gene3D" id="3.20.20.140">
    <property type="entry name" value="Metal-dependent hydrolases"/>
    <property type="match status" value="1"/>
</dbReference>
<dbReference type="PANTHER" id="PTHR43569:SF1">
    <property type="entry name" value="BLL3371 PROTEIN"/>
    <property type="match status" value="1"/>
</dbReference>
<proteinExistence type="inferred from homology"/>
<dbReference type="InterPro" id="IPR052350">
    <property type="entry name" value="Metallo-dep_Lactonases"/>
</dbReference>
<comment type="similarity">
    <text evidence="1">Belongs to the metallo-dependent hydrolases superfamily.</text>
</comment>
<evidence type="ECO:0000256" key="1">
    <source>
        <dbReference type="ARBA" id="ARBA00038310"/>
    </source>
</evidence>
<dbReference type="AlphaFoldDB" id="A0AAW5QWD8"/>
<dbReference type="PANTHER" id="PTHR43569">
    <property type="entry name" value="AMIDOHYDROLASE"/>
    <property type="match status" value="1"/>
</dbReference>
<accession>A0AAW5QWD8</accession>
<dbReference type="Proteomes" id="UP001320898">
    <property type="component" value="Unassembled WGS sequence"/>
</dbReference>
<evidence type="ECO:0000313" key="3">
    <source>
        <dbReference type="EMBL" id="MCT8972371.1"/>
    </source>
</evidence>
<dbReference type="GO" id="GO:0016787">
    <property type="term" value="F:hydrolase activity"/>
    <property type="evidence" value="ECO:0007669"/>
    <property type="project" value="InterPro"/>
</dbReference>
<organism evidence="3 4">
    <name type="scientific">Microbaculum marinisediminis</name>
    <dbReference type="NCBI Taxonomy" id="2931392"/>
    <lineage>
        <taxon>Bacteria</taxon>
        <taxon>Pseudomonadati</taxon>
        <taxon>Pseudomonadota</taxon>
        <taxon>Alphaproteobacteria</taxon>
        <taxon>Hyphomicrobiales</taxon>
        <taxon>Tepidamorphaceae</taxon>
        <taxon>Microbaculum</taxon>
    </lineage>
</organism>